<sequence>MVDQREVMGSIAIEPIREDHVESFRQALDIVARERKYLIFLEAPSVEQMRAFVLDNIAAGHPHRVAVAGGEVVGWCDIRRLARDAQAHCGVLGMGVIPGYRDRGLGRKLILSALEAAKHAGLRRVELHAHADNTRAIALYEKVGFLHEGIARDAVRIDGRYIDSVLMAKIFD</sequence>
<dbReference type="Proteomes" id="UP000320653">
    <property type="component" value="Unassembled WGS sequence"/>
</dbReference>
<dbReference type="GO" id="GO:0016747">
    <property type="term" value="F:acyltransferase activity, transferring groups other than amino-acyl groups"/>
    <property type="evidence" value="ECO:0007669"/>
    <property type="project" value="InterPro"/>
</dbReference>
<dbReference type="PROSITE" id="PS51186">
    <property type="entry name" value="GNAT"/>
    <property type="match status" value="1"/>
</dbReference>
<name>A0A561QWF0_9HYPH</name>
<dbReference type="AlphaFoldDB" id="A0A561QWF0"/>
<dbReference type="InterPro" id="IPR050276">
    <property type="entry name" value="MshD_Acetyltransferase"/>
</dbReference>
<accession>A0A561QWF0</accession>
<keyword evidence="3" id="KW-1185">Reference proteome</keyword>
<dbReference type="Pfam" id="PF00583">
    <property type="entry name" value="Acetyltransf_1"/>
    <property type="match status" value="1"/>
</dbReference>
<protein>
    <submittedName>
        <fullName evidence="2">RimJ/RimL family protein N-acetyltransferase</fullName>
    </submittedName>
</protein>
<proteinExistence type="predicted"/>
<evidence type="ECO:0000313" key="3">
    <source>
        <dbReference type="Proteomes" id="UP000320653"/>
    </source>
</evidence>
<feature type="domain" description="N-acetyltransferase" evidence="1">
    <location>
        <begin position="11"/>
        <end position="172"/>
    </location>
</feature>
<dbReference type="InterPro" id="IPR016181">
    <property type="entry name" value="Acyl_CoA_acyltransferase"/>
</dbReference>
<reference evidence="2 3" key="1">
    <citation type="submission" date="2019-06" db="EMBL/GenBank/DDBJ databases">
        <title>Sorghum-associated microbial communities from plants grown in Nebraska, USA.</title>
        <authorList>
            <person name="Schachtman D."/>
        </authorList>
    </citation>
    <scope>NUCLEOTIDE SEQUENCE [LARGE SCALE GENOMIC DNA]</scope>
    <source>
        <strain evidence="2 3">1225</strain>
    </source>
</reference>
<comment type="caution">
    <text evidence="2">The sequence shown here is derived from an EMBL/GenBank/DDBJ whole genome shotgun (WGS) entry which is preliminary data.</text>
</comment>
<dbReference type="SUPFAM" id="SSF55729">
    <property type="entry name" value="Acyl-CoA N-acyltransferases (Nat)"/>
    <property type="match status" value="1"/>
</dbReference>
<evidence type="ECO:0000259" key="1">
    <source>
        <dbReference type="PROSITE" id="PS51186"/>
    </source>
</evidence>
<dbReference type="CDD" id="cd04301">
    <property type="entry name" value="NAT_SF"/>
    <property type="match status" value="1"/>
</dbReference>
<dbReference type="Gene3D" id="3.40.630.30">
    <property type="match status" value="1"/>
</dbReference>
<evidence type="ECO:0000313" key="2">
    <source>
        <dbReference type="EMBL" id="TWF54619.1"/>
    </source>
</evidence>
<dbReference type="EMBL" id="VIWP01000003">
    <property type="protein sequence ID" value="TWF54619.1"/>
    <property type="molecule type" value="Genomic_DNA"/>
</dbReference>
<keyword evidence="2" id="KW-0808">Transferase</keyword>
<gene>
    <name evidence="2" type="ORF">FHW37_103489</name>
</gene>
<dbReference type="InterPro" id="IPR000182">
    <property type="entry name" value="GNAT_dom"/>
</dbReference>
<organism evidence="2 3">
    <name type="scientific">Neorhizobium alkalisoli</name>
    <dbReference type="NCBI Taxonomy" id="528178"/>
    <lineage>
        <taxon>Bacteria</taxon>
        <taxon>Pseudomonadati</taxon>
        <taxon>Pseudomonadota</taxon>
        <taxon>Alphaproteobacteria</taxon>
        <taxon>Hyphomicrobiales</taxon>
        <taxon>Rhizobiaceae</taxon>
        <taxon>Rhizobium/Agrobacterium group</taxon>
        <taxon>Neorhizobium</taxon>
    </lineage>
</organism>
<dbReference type="PANTHER" id="PTHR43617">
    <property type="entry name" value="L-AMINO ACID N-ACETYLTRANSFERASE"/>
    <property type="match status" value="1"/>
</dbReference>